<dbReference type="Proteomes" id="UP000287124">
    <property type="component" value="Unassembled WGS sequence"/>
</dbReference>
<dbReference type="EMBL" id="MIKF01001170">
    <property type="protein sequence ID" value="RTE68099.1"/>
    <property type="molecule type" value="Genomic_DNA"/>
</dbReference>
<protein>
    <submittedName>
        <fullName evidence="1">Uncharacterized protein</fullName>
    </submittedName>
</protein>
<reference evidence="1 2" key="1">
    <citation type="submission" date="2017-06" db="EMBL/GenBank/DDBJ databases">
        <title>Comparative genomic analysis of Ambrosia Fusariam Clade fungi.</title>
        <authorList>
            <person name="Stajich J.E."/>
            <person name="Carrillo J."/>
            <person name="Kijimoto T."/>
            <person name="Eskalen A."/>
            <person name="O'Donnell K."/>
            <person name="Kasson M."/>
        </authorList>
    </citation>
    <scope>NUCLEOTIDE SEQUENCE [LARGE SCALE GENOMIC DNA]</scope>
    <source>
        <strain evidence="1 2">UCR1854</strain>
    </source>
</reference>
<gene>
    <name evidence="1" type="ORF">BHE90_017524</name>
</gene>
<proteinExistence type="predicted"/>
<dbReference type="AlphaFoldDB" id="A0A430KX80"/>
<organism evidence="1 2">
    <name type="scientific">Fusarium euwallaceae</name>
    <dbReference type="NCBI Taxonomy" id="1147111"/>
    <lineage>
        <taxon>Eukaryota</taxon>
        <taxon>Fungi</taxon>
        <taxon>Dikarya</taxon>
        <taxon>Ascomycota</taxon>
        <taxon>Pezizomycotina</taxon>
        <taxon>Sordariomycetes</taxon>
        <taxon>Hypocreomycetidae</taxon>
        <taxon>Hypocreales</taxon>
        <taxon>Nectriaceae</taxon>
        <taxon>Fusarium</taxon>
        <taxon>Fusarium solani species complex</taxon>
    </lineage>
</organism>
<comment type="caution">
    <text evidence="1">The sequence shown here is derived from an EMBL/GenBank/DDBJ whole genome shotgun (WGS) entry which is preliminary data.</text>
</comment>
<sequence length="81" mass="8916">MLMEETYGDGDAGCYLVGVRRDDPFRSNVSFPPGGQERLGLAISSIGGRGGCPTKQLSNRIDRRVGRVWEWLLEDFASPKA</sequence>
<name>A0A430KX80_9HYPO</name>
<accession>A0A430KX80</accession>
<evidence type="ECO:0000313" key="2">
    <source>
        <dbReference type="Proteomes" id="UP000287124"/>
    </source>
</evidence>
<evidence type="ECO:0000313" key="1">
    <source>
        <dbReference type="EMBL" id="RTE68099.1"/>
    </source>
</evidence>
<keyword evidence="2" id="KW-1185">Reference proteome</keyword>